<dbReference type="InterPro" id="IPR012337">
    <property type="entry name" value="RNaseH-like_sf"/>
</dbReference>
<protein>
    <submittedName>
        <fullName evidence="1">Ribonuclease H</fullName>
    </submittedName>
</protein>
<dbReference type="Gene3D" id="3.30.420.10">
    <property type="entry name" value="Ribonuclease H-like superfamily/Ribonuclease H"/>
    <property type="match status" value="1"/>
</dbReference>
<dbReference type="GO" id="GO:0003676">
    <property type="term" value="F:nucleic acid binding"/>
    <property type="evidence" value="ECO:0007669"/>
    <property type="project" value="InterPro"/>
</dbReference>
<dbReference type="Proteomes" id="UP000249254">
    <property type="component" value="Unassembled WGS sequence"/>
</dbReference>
<dbReference type="InterPro" id="IPR036397">
    <property type="entry name" value="RNaseH_sf"/>
</dbReference>
<sequence length="167" mass="16996">MAQEDPVAEPVRIWLGVSHHAAFRVAGWAVVRADEAGVSGFAGGERRLDAERGALLALLAALKDLPAGRSVVLTTSDAIVAGFPARMAAAQAGGEAPADNLDLWAALSTALAAREVKIVQAAAAPGTPPGTPLAFAAAWAEFGRERAKDKGPFTASIPKPNLAKAGV</sequence>
<organism evidence="1 2">
    <name type="scientific">Phenylobacterium soli</name>
    <dbReference type="NCBI Taxonomy" id="2170551"/>
    <lineage>
        <taxon>Bacteria</taxon>
        <taxon>Pseudomonadati</taxon>
        <taxon>Pseudomonadota</taxon>
        <taxon>Alphaproteobacteria</taxon>
        <taxon>Caulobacterales</taxon>
        <taxon>Caulobacteraceae</taxon>
        <taxon>Phenylobacterium</taxon>
    </lineage>
</organism>
<dbReference type="EMBL" id="QFYQ01000001">
    <property type="protein sequence ID" value="RAK54522.1"/>
    <property type="molecule type" value="Genomic_DNA"/>
</dbReference>
<evidence type="ECO:0000313" key="2">
    <source>
        <dbReference type="Proteomes" id="UP000249254"/>
    </source>
</evidence>
<dbReference type="SUPFAM" id="SSF53098">
    <property type="entry name" value="Ribonuclease H-like"/>
    <property type="match status" value="1"/>
</dbReference>
<comment type="caution">
    <text evidence="1">The sequence shown here is derived from an EMBL/GenBank/DDBJ whole genome shotgun (WGS) entry which is preliminary data.</text>
</comment>
<dbReference type="AlphaFoldDB" id="A0A328AI76"/>
<gene>
    <name evidence="1" type="ORF">DJ017_08310</name>
</gene>
<proteinExistence type="predicted"/>
<reference evidence="2" key="1">
    <citation type="submission" date="2018-05" db="EMBL/GenBank/DDBJ databases">
        <authorList>
            <person name="Li X."/>
        </authorList>
    </citation>
    <scope>NUCLEOTIDE SEQUENCE [LARGE SCALE GENOMIC DNA]</scope>
    <source>
        <strain evidence="2">LX32</strain>
    </source>
</reference>
<name>A0A328AI76_9CAUL</name>
<keyword evidence="2" id="KW-1185">Reference proteome</keyword>
<accession>A0A328AI76</accession>
<evidence type="ECO:0000313" key="1">
    <source>
        <dbReference type="EMBL" id="RAK54522.1"/>
    </source>
</evidence>